<sequence length="83" mass="9373">MYQKLLTLVLNLSLKMARHAWVTRKKYRLEQRFGYMPLKGGKSNIVALVATTTAISRIASKARLISESLDHSVLICTALRTIL</sequence>
<gene>
    <name evidence="1" type="ORF">NTEN_LOCUS18751</name>
</gene>
<proteinExistence type="predicted"/>
<feature type="non-terminal residue" evidence="1">
    <location>
        <position position="83"/>
    </location>
</feature>
<protein>
    <submittedName>
        <fullName evidence="1">Uncharacterized protein</fullName>
    </submittedName>
</protein>
<keyword evidence="2" id="KW-1185">Reference proteome</keyword>
<dbReference type="AlphaFoldDB" id="A0A6H5H8U7"/>
<dbReference type="EMBL" id="CADCXU010027679">
    <property type="protein sequence ID" value="CAB0014314.1"/>
    <property type="molecule type" value="Genomic_DNA"/>
</dbReference>
<name>A0A6H5H8U7_9HEMI</name>
<evidence type="ECO:0000313" key="1">
    <source>
        <dbReference type="EMBL" id="CAB0014314.1"/>
    </source>
</evidence>
<dbReference type="Proteomes" id="UP000479000">
    <property type="component" value="Unassembled WGS sequence"/>
</dbReference>
<organism evidence="1 2">
    <name type="scientific">Nesidiocoris tenuis</name>
    <dbReference type="NCBI Taxonomy" id="355587"/>
    <lineage>
        <taxon>Eukaryota</taxon>
        <taxon>Metazoa</taxon>
        <taxon>Ecdysozoa</taxon>
        <taxon>Arthropoda</taxon>
        <taxon>Hexapoda</taxon>
        <taxon>Insecta</taxon>
        <taxon>Pterygota</taxon>
        <taxon>Neoptera</taxon>
        <taxon>Paraneoptera</taxon>
        <taxon>Hemiptera</taxon>
        <taxon>Heteroptera</taxon>
        <taxon>Panheteroptera</taxon>
        <taxon>Cimicomorpha</taxon>
        <taxon>Miridae</taxon>
        <taxon>Dicyphina</taxon>
        <taxon>Nesidiocoris</taxon>
    </lineage>
</organism>
<accession>A0A6H5H8U7</accession>
<evidence type="ECO:0000313" key="2">
    <source>
        <dbReference type="Proteomes" id="UP000479000"/>
    </source>
</evidence>
<reference evidence="1 2" key="1">
    <citation type="submission" date="2020-02" db="EMBL/GenBank/DDBJ databases">
        <authorList>
            <person name="Ferguson B K."/>
        </authorList>
    </citation>
    <scope>NUCLEOTIDE SEQUENCE [LARGE SCALE GENOMIC DNA]</scope>
</reference>